<evidence type="ECO:0000313" key="2">
    <source>
        <dbReference type="Proteomes" id="UP000179034"/>
    </source>
</evidence>
<dbReference type="EMBL" id="MFIW01000032">
    <property type="protein sequence ID" value="OGF97941.1"/>
    <property type="molecule type" value="Genomic_DNA"/>
</dbReference>
<dbReference type="AlphaFoldDB" id="A0A1F5YDL0"/>
<organism evidence="1 2">
    <name type="scientific">Candidatus Glassbacteria bacterium RBG_16_58_8</name>
    <dbReference type="NCBI Taxonomy" id="1817866"/>
    <lineage>
        <taxon>Bacteria</taxon>
        <taxon>Candidatus Glassiibacteriota</taxon>
    </lineage>
</organism>
<protein>
    <submittedName>
        <fullName evidence="1">Uncharacterized protein</fullName>
    </submittedName>
</protein>
<name>A0A1F5YDL0_9BACT</name>
<dbReference type="Proteomes" id="UP000179034">
    <property type="component" value="Unassembled WGS sequence"/>
</dbReference>
<gene>
    <name evidence="1" type="ORF">A2Z06_03680</name>
</gene>
<comment type="caution">
    <text evidence="1">The sequence shown here is derived from an EMBL/GenBank/DDBJ whole genome shotgun (WGS) entry which is preliminary data.</text>
</comment>
<evidence type="ECO:0000313" key="1">
    <source>
        <dbReference type="EMBL" id="OGF97941.1"/>
    </source>
</evidence>
<reference evidence="1 2" key="1">
    <citation type="journal article" date="2016" name="Nat. Commun.">
        <title>Thousands of microbial genomes shed light on interconnected biogeochemical processes in an aquifer system.</title>
        <authorList>
            <person name="Anantharaman K."/>
            <person name="Brown C.T."/>
            <person name="Hug L.A."/>
            <person name="Sharon I."/>
            <person name="Castelle C.J."/>
            <person name="Probst A.J."/>
            <person name="Thomas B.C."/>
            <person name="Singh A."/>
            <person name="Wilkins M.J."/>
            <person name="Karaoz U."/>
            <person name="Brodie E.L."/>
            <person name="Williams K.H."/>
            <person name="Hubbard S.S."/>
            <person name="Banfield J.F."/>
        </authorList>
    </citation>
    <scope>NUCLEOTIDE SEQUENCE [LARGE SCALE GENOMIC DNA]</scope>
</reference>
<accession>A0A1F5YDL0</accession>
<sequence length="87" mass="9691">MEGGIALRETGYIDFGSWRIDSDLILVAVNLFDGDVDGTFLLGEGAYEDSIEVLFEGRAFERGGGDRFTDHFAPFETHIYRLKTHSG</sequence>
<proteinExistence type="predicted"/>